<dbReference type="InterPro" id="IPR035093">
    <property type="entry name" value="RelE/ParE_toxin_dom_sf"/>
</dbReference>
<evidence type="ECO:0008006" key="3">
    <source>
        <dbReference type="Google" id="ProtNLM"/>
    </source>
</evidence>
<name>A0A6B2K1E0_9RHOB</name>
<protein>
    <recommendedName>
        <fullName evidence="3">Proteic killer suppression protein</fullName>
    </recommendedName>
</protein>
<dbReference type="SUPFAM" id="SSF143011">
    <property type="entry name" value="RelE-like"/>
    <property type="match status" value="1"/>
</dbReference>
<gene>
    <name evidence="1" type="ORF">GZA08_17640</name>
</gene>
<dbReference type="AlphaFoldDB" id="A0A6B2K1E0"/>
<dbReference type="EMBL" id="JAAGAB010000004">
    <property type="protein sequence ID" value="NDV02789.1"/>
    <property type="molecule type" value="Genomic_DNA"/>
</dbReference>
<sequence>MGVFLCLFGGEGKGGVARTKATHYLSRVTLRVTGFEVIDGSRIRHKGLKALFLRGDESKLRPEWVGKVKRVLSALNVATAPEDLNLPGFGWHVLTGDRKETYSVKVSRNWRLTYRWDSHGPRDIDLEDYHGR</sequence>
<dbReference type="InterPro" id="IPR007711">
    <property type="entry name" value="HigB-1"/>
</dbReference>
<accession>A0A6B2K1E0</accession>
<proteinExistence type="predicted"/>
<dbReference type="PANTHER" id="PTHR40266">
    <property type="entry name" value="TOXIN HIGB-1"/>
    <property type="match status" value="1"/>
</dbReference>
<dbReference type="Pfam" id="PF05015">
    <property type="entry name" value="HigB-like_toxin"/>
    <property type="match status" value="1"/>
</dbReference>
<dbReference type="RefSeq" id="WP_163896051.1">
    <property type="nucleotide sequence ID" value="NZ_JAAFYS010000004.1"/>
</dbReference>
<comment type="caution">
    <text evidence="1">The sequence shown here is derived from an EMBL/GenBank/DDBJ whole genome shotgun (WGS) entry which is preliminary data.</text>
</comment>
<keyword evidence="2" id="KW-1185">Reference proteome</keyword>
<evidence type="ECO:0000313" key="1">
    <source>
        <dbReference type="EMBL" id="NDV02789.1"/>
    </source>
</evidence>
<organism evidence="1 2">
    <name type="scientific">Pseudoroseicyclus tamaricis</name>
    <dbReference type="NCBI Taxonomy" id="2705421"/>
    <lineage>
        <taxon>Bacteria</taxon>
        <taxon>Pseudomonadati</taxon>
        <taxon>Pseudomonadota</taxon>
        <taxon>Alphaproteobacteria</taxon>
        <taxon>Rhodobacterales</taxon>
        <taxon>Paracoccaceae</taxon>
        <taxon>Pseudoroseicyclus</taxon>
    </lineage>
</organism>
<evidence type="ECO:0000313" key="2">
    <source>
        <dbReference type="Proteomes" id="UP000474757"/>
    </source>
</evidence>
<dbReference type="PANTHER" id="PTHR40266:SF2">
    <property type="entry name" value="TOXIN HIGB-1"/>
    <property type="match status" value="1"/>
</dbReference>
<reference evidence="1 2" key="1">
    <citation type="submission" date="2020-02" db="EMBL/GenBank/DDBJ databases">
        <title>Pseudoroseicyclus tamarix, sp. nov., isolated from offshore sediment of a Tamarix chinensis forest.</title>
        <authorList>
            <person name="Gai Y."/>
        </authorList>
    </citation>
    <scope>NUCLEOTIDE SEQUENCE [LARGE SCALE GENOMIC DNA]</scope>
    <source>
        <strain evidence="1 2">CLL3-39</strain>
    </source>
</reference>
<dbReference type="Gene3D" id="3.30.2310.20">
    <property type="entry name" value="RelE-like"/>
    <property type="match status" value="1"/>
</dbReference>
<dbReference type="Proteomes" id="UP000474757">
    <property type="component" value="Unassembled WGS sequence"/>
</dbReference>